<dbReference type="PANTHER" id="PTHR12215">
    <property type="entry name" value="PHOSPHOPANTETHEINE TRANSFERASE"/>
    <property type="match status" value="1"/>
</dbReference>
<keyword evidence="2 4" id="KW-0808">Transferase</keyword>
<dbReference type="InterPro" id="IPR008278">
    <property type="entry name" value="4-PPantetheinyl_Trfase_dom"/>
</dbReference>
<organism evidence="4 5">
    <name type="scientific">Fodinibius sediminis</name>
    <dbReference type="NCBI Taxonomy" id="1214077"/>
    <lineage>
        <taxon>Bacteria</taxon>
        <taxon>Pseudomonadati</taxon>
        <taxon>Balneolota</taxon>
        <taxon>Balneolia</taxon>
        <taxon>Balneolales</taxon>
        <taxon>Balneolaceae</taxon>
        <taxon>Fodinibius</taxon>
    </lineage>
</organism>
<name>A0A521B0E6_9BACT</name>
<keyword evidence="5" id="KW-1185">Reference proteome</keyword>
<dbReference type="Pfam" id="PF01648">
    <property type="entry name" value="ACPS"/>
    <property type="match status" value="1"/>
</dbReference>
<feature type="domain" description="4'-phosphopantetheinyl transferase" evidence="3">
    <location>
        <begin position="113"/>
        <end position="205"/>
    </location>
</feature>
<evidence type="ECO:0000259" key="3">
    <source>
        <dbReference type="Pfam" id="PF01648"/>
    </source>
</evidence>
<evidence type="ECO:0000313" key="5">
    <source>
        <dbReference type="Proteomes" id="UP000317593"/>
    </source>
</evidence>
<dbReference type="SUPFAM" id="SSF56214">
    <property type="entry name" value="4'-phosphopantetheinyl transferase"/>
    <property type="match status" value="2"/>
</dbReference>
<dbReference type="EMBL" id="FXTH01000002">
    <property type="protein sequence ID" value="SMO40499.1"/>
    <property type="molecule type" value="Genomic_DNA"/>
</dbReference>
<dbReference type="OrthoDB" id="9808281at2"/>
<dbReference type="GO" id="GO:0000287">
    <property type="term" value="F:magnesium ion binding"/>
    <property type="evidence" value="ECO:0007669"/>
    <property type="project" value="InterPro"/>
</dbReference>
<sequence>MQDYLTAMIQRLPFEAAFSLVGITSISEEDLEQLDDQEQRALDMCKSTKRRQELVSSRLALKQLYRERGAGQSFSIRKDELGQPFGIGREQEYYVSIAHTDTRVFCGISGEEPIGVDIEPIGRAVPQKLSDRIMHPGEDGLRDVLPMIRLWTIKEAYIKLRGEGLRLNMNRVHIEQETAQTFIEKNHYKRAKICSFQHQEHWLAIAFYSK</sequence>
<evidence type="ECO:0000313" key="4">
    <source>
        <dbReference type="EMBL" id="SMO40499.1"/>
    </source>
</evidence>
<dbReference type="AlphaFoldDB" id="A0A521B0E6"/>
<gene>
    <name evidence="4" type="ORF">SAMN06265218_10247</name>
</gene>
<dbReference type="GO" id="GO:0005829">
    <property type="term" value="C:cytosol"/>
    <property type="evidence" value="ECO:0007669"/>
    <property type="project" value="TreeGrafter"/>
</dbReference>
<protein>
    <submittedName>
        <fullName evidence="4">Phosphopantetheinyl transferase</fullName>
    </submittedName>
</protein>
<reference evidence="4 5" key="1">
    <citation type="submission" date="2017-05" db="EMBL/GenBank/DDBJ databases">
        <authorList>
            <person name="Varghese N."/>
            <person name="Submissions S."/>
        </authorList>
    </citation>
    <scope>NUCLEOTIDE SEQUENCE [LARGE SCALE GENOMIC DNA]</scope>
    <source>
        <strain evidence="4 5">DSM 21194</strain>
    </source>
</reference>
<dbReference type="InterPro" id="IPR037143">
    <property type="entry name" value="4-PPantetheinyl_Trfase_dom_sf"/>
</dbReference>
<evidence type="ECO:0000256" key="2">
    <source>
        <dbReference type="ARBA" id="ARBA00022679"/>
    </source>
</evidence>
<dbReference type="GO" id="GO:0019878">
    <property type="term" value="P:lysine biosynthetic process via aminoadipic acid"/>
    <property type="evidence" value="ECO:0007669"/>
    <property type="project" value="TreeGrafter"/>
</dbReference>
<dbReference type="Gene3D" id="3.90.470.20">
    <property type="entry name" value="4'-phosphopantetheinyl transferase domain"/>
    <property type="match status" value="2"/>
</dbReference>
<proteinExistence type="inferred from homology"/>
<accession>A0A521B0E6</accession>
<comment type="similarity">
    <text evidence="1">Belongs to the P-Pant transferase superfamily. Gsp/Sfp/HetI/AcpT family.</text>
</comment>
<dbReference type="InterPro" id="IPR050559">
    <property type="entry name" value="P-Pant_transferase_sf"/>
</dbReference>
<dbReference type="Proteomes" id="UP000317593">
    <property type="component" value="Unassembled WGS sequence"/>
</dbReference>
<dbReference type="GO" id="GO:0008897">
    <property type="term" value="F:holo-[acyl-carrier-protein] synthase activity"/>
    <property type="evidence" value="ECO:0007669"/>
    <property type="project" value="InterPro"/>
</dbReference>
<evidence type="ECO:0000256" key="1">
    <source>
        <dbReference type="ARBA" id="ARBA00010990"/>
    </source>
</evidence>
<dbReference type="PANTHER" id="PTHR12215:SF10">
    <property type="entry name" value="L-AMINOADIPATE-SEMIALDEHYDE DEHYDROGENASE-PHOSPHOPANTETHEINYL TRANSFERASE"/>
    <property type="match status" value="1"/>
</dbReference>